<dbReference type="Pfam" id="PF12255">
    <property type="entry name" value="TcdB_toxin_midC"/>
    <property type="match status" value="1"/>
</dbReference>
<keyword evidence="5" id="KW-0472">Membrane</keyword>
<evidence type="ECO:0000256" key="5">
    <source>
        <dbReference type="SAM" id="Phobius"/>
    </source>
</evidence>
<evidence type="ECO:0000259" key="7">
    <source>
        <dbReference type="Pfam" id="PF12256"/>
    </source>
</evidence>
<dbReference type="Pfam" id="PF18413">
    <property type="entry name" value="Neuraminidase"/>
    <property type="match status" value="1"/>
</dbReference>
<dbReference type="InterPro" id="IPR003284">
    <property type="entry name" value="Sal_SpvB"/>
</dbReference>
<evidence type="ECO:0000256" key="1">
    <source>
        <dbReference type="ARBA" id="ARBA00004613"/>
    </source>
</evidence>
<keyword evidence="5" id="KW-0812">Transmembrane</keyword>
<feature type="transmembrane region" description="Helical" evidence="5">
    <location>
        <begin position="2556"/>
        <end position="2573"/>
    </location>
</feature>
<dbReference type="InterPro" id="IPR022044">
    <property type="entry name" value="TcdB_toxin_mid/C"/>
</dbReference>
<keyword evidence="12" id="KW-1185">Reference proteome</keyword>
<dbReference type="Gene3D" id="2.180.10.10">
    <property type="entry name" value="RHS repeat-associated core"/>
    <property type="match status" value="1"/>
</dbReference>
<evidence type="ECO:0000259" key="9">
    <source>
        <dbReference type="Pfam" id="PF18413"/>
    </source>
</evidence>
<dbReference type="PANTHER" id="PTHR32305">
    <property type="match status" value="1"/>
</dbReference>
<feature type="compositionally biased region" description="Polar residues" evidence="4">
    <location>
        <begin position="2330"/>
        <end position="2342"/>
    </location>
</feature>
<dbReference type="NCBIfam" id="TIGR03696">
    <property type="entry name" value="Rhs_assc_core"/>
    <property type="match status" value="1"/>
</dbReference>
<name>A0A9P6R6K9_9FUNG</name>
<feature type="domain" description="ABC toxin N-terminal" evidence="10">
    <location>
        <begin position="4251"/>
        <end position="4375"/>
    </location>
</feature>
<evidence type="ECO:0000259" key="8">
    <source>
        <dbReference type="Pfam" id="PF18276"/>
    </source>
</evidence>
<feature type="transmembrane region" description="Helical" evidence="5">
    <location>
        <begin position="2529"/>
        <end position="2549"/>
    </location>
</feature>
<evidence type="ECO:0008006" key="13">
    <source>
        <dbReference type="Google" id="ProtNLM"/>
    </source>
</evidence>
<dbReference type="InterPro" id="IPR022385">
    <property type="entry name" value="Rhs_assc_core"/>
</dbReference>
<proteinExistence type="predicted"/>
<dbReference type="InterPro" id="IPR028994">
    <property type="entry name" value="Integrin_alpha_N"/>
</dbReference>
<evidence type="ECO:0000313" key="11">
    <source>
        <dbReference type="EMBL" id="KAG0313037.1"/>
    </source>
</evidence>
<dbReference type="InterPro" id="IPR018003">
    <property type="entry name" value="Insecticidal_toxin/plasmid_vir"/>
</dbReference>
<keyword evidence="5" id="KW-1133">Transmembrane helix</keyword>
<dbReference type="Pfam" id="PF03538">
    <property type="entry name" value="VRP1"/>
    <property type="match status" value="1"/>
</dbReference>
<dbReference type="EMBL" id="JAAAIN010000555">
    <property type="protein sequence ID" value="KAG0313037.1"/>
    <property type="molecule type" value="Genomic_DNA"/>
</dbReference>
<evidence type="ECO:0000256" key="3">
    <source>
        <dbReference type="ARBA" id="ARBA00023026"/>
    </source>
</evidence>
<feature type="domain" description="Insecticide toxin TcdB middle/N-terminal" evidence="7">
    <location>
        <begin position="745"/>
        <end position="878"/>
    </location>
</feature>
<reference evidence="11" key="1">
    <citation type="journal article" date="2020" name="Fungal Divers.">
        <title>Resolving the Mortierellaceae phylogeny through synthesis of multi-gene phylogenetics and phylogenomics.</title>
        <authorList>
            <person name="Vandepol N."/>
            <person name="Liber J."/>
            <person name="Desiro A."/>
            <person name="Na H."/>
            <person name="Kennedy M."/>
            <person name="Barry K."/>
            <person name="Grigoriev I.V."/>
            <person name="Miller A.N."/>
            <person name="O'Donnell K."/>
            <person name="Stajich J.E."/>
            <person name="Bonito G."/>
        </authorList>
    </citation>
    <scope>NUCLEOTIDE SEQUENCE</scope>
    <source>
        <strain evidence="11">NVP60</strain>
    </source>
</reference>
<evidence type="ECO:0000259" key="6">
    <source>
        <dbReference type="Pfam" id="PF12255"/>
    </source>
</evidence>
<dbReference type="InterPro" id="IPR040840">
    <property type="entry name" value="TcA_TcB_BD"/>
</dbReference>
<comment type="subcellular location">
    <subcellularLocation>
        <location evidence="1">Secreted</location>
    </subcellularLocation>
</comment>
<gene>
    <name evidence="11" type="ORF">BGZ97_010589</name>
</gene>
<dbReference type="InterPro" id="IPR022045">
    <property type="entry name" value="TcdB_toxin_mid/N"/>
</dbReference>
<evidence type="ECO:0000313" key="12">
    <source>
        <dbReference type="Proteomes" id="UP000823405"/>
    </source>
</evidence>
<dbReference type="OrthoDB" id="5426877at2759"/>
<dbReference type="Pfam" id="PF03534">
    <property type="entry name" value="SpvB"/>
    <property type="match status" value="1"/>
</dbReference>
<dbReference type="Pfam" id="PF12256">
    <property type="entry name" value="TcdB_toxin_midN"/>
    <property type="match status" value="1"/>
</dbReference>
<dbReference type="InterPro" id="IPR046839">
    <property type="entry name" value="ABC_toxin_N"/>
</dbReference>
<sequence length="5739" mass="634278">RCCMNEIVNDSDANEQKAGRANAKDKLALSATTAPTLALPKSGGAIHGIGEKFGANPVTGTGVLSVPIATSAGRSGYGPSLSLSYNSSTGNSPFGFGCSLNLPSITRKTDKGLPQYFDADDSDVFMLAGSEDLVPVMNQDKSGKWTPHVEPNRTVNGIAYALRLYRPRIEGQFARIERWTNLTDSSDVFWRSISRDNGTVWYGRSAESRIADVANQRKIFSWLISESHDDKGNVIVYRYKAEDSVNINNDASGNPVSRVCEHNRSAAGRTTQRYIKSIRYGNAAPYYPHLKPDAAWPVAPDAGAADASNAWLFEVVFDYGEHDANNPLPTDAGNWFVRPDPYSDYRPGFEVRSYRKCRRVLMFHHFPNEAAVSRNCLVRSTDFTYSDTVNPSNSINPIYSFLIRIGQIGYQRKVDGNGYTSLSTPPIELTYSMPTVQAQIVDVDRGALDNLPVGLYGRDPRNDNVANTYRWVDLHGEGVPGILNEQGDAWHYKRNISPIPQVQADGSELVTAQFGPSELVALRPNVALSAGAEIVDLGGDGQPEVVVMSGATQGYFAHDDNEGWLPFVAFLSRTTRNLGDPNTRLVDLDGDGLADVLITEDSALVWHQSLGRAGFSPSMRVDKAKDEESGARVVFADGTETILLADMSGDGLVDIVRVRNSDICYWPNLGFGRFGAKVAMDNAPTFDLPERFNPARLRLADIDGSGTTDLIYLHDGGIQLVFNQSGNGWSQVQVLPVFPRVDDLTGITVCDLLGNGTACLVWSSPLPADTGMPMRYLNLMGGVKPHLLIRSINNYGAETQVTYAPSTKFYLQDKRDGKPWITKLPFPVHVVEKVETFDHISETRFVTRYAYHHGYYDRPEREFRGFGMVEQWDTEAYEDYVKGVVHVDGGQTLAPELYQPPVTTRNWYHTGAYLSAGDLFRQYQSEFFQQGPILPQSIFPSGLDAISAVECTRALKGLLLRQEVYSYDGTGSQNVPYAITETCYEMRQMQPHQGKVNGVFFPVGRESISLHLERNAADPRVSHALILDADQFGNPVHTCSVVYGRRTTDPSLPAEVTADQQRIWITYTESDFTGDQDQTGPLDVHRLRTVYETRNYEITGISPAATYFALDEIKGMIGSATPIDYETIADGTSNQKRLMSQSRLWFLDNSLNPLPLGAWDTLALTYQSHTLAFTPNVIANQYAGGIADADLSAAGYIHSAGDNNWWIPSGTAVYPANPASSFYMPSGSKDALGLETRVTYDAYFLLVQQVASVAATWNVNVAVNDYRVLGPVLLTNPNGNRVAVMQDELGMVIRTAVMGKSSSTDGDTLADPTTRIEYDLFNWMNNGKPCYVHTFAREQHGAANPRWQESFAYSNGSGAVAMVKAQAHPGNAYAVQPDGTLVQVNANPRWVGNGRTIVNNKGNAVKRYEPYFSTTSDYEDEKSLRQIGVTPILYYDPVGRNIRTDYPNGTFTTVNFTAWMQAHYDANDTVLQSQWYAERGSPDPSSTPEPKNNPERRAAVLAAKHANTPAVQHGDSLGRTVYAVSDYGGGVTAGVRSAMDLGNRNATVFDQITRKVAEGFNGMAGAAVYGVSAEKGKRWTFQNVLGAMVKTWDEFGRQFRIEYDDLHRPLATYVKPAGQSELLFNYVVYGDRLKPADALAANLLGTSYLIYDQAGLVQVPALDFKGNPWQINRMLASDYKNDRNWSSLATQVDVPSIISAGNALLDTSETFAASSTYDALNRPMRLTFPDSTVVVPTYDESSRLASVQAQIRGAGAMTTYLVEQDYDAKGQRQYAKYGNNLITNYLYDASTFRLVRLVTAPTGATPANKTLQNLQYTYDPVGNITQINDSAQQTNYFNNAVVAPQNLYAYDALYQLVSATGRELAGGINDKVLTSSDLAAVALPLANDTTAVRNYTETYQYDLLGNIQLLKHTFAAQPGIGSGWTRYYKYLHDSNPADNTNRLDLCTWPTDADPSVPSGKFSYDDYGNMTAMPGLPTMDWDFVDRLKHVDLGGGGQVYCTYGSGGQRARKVIERIGNLKLEWIYLGALTIFRRRKLDTDAKYFERQTIEINDSTGRIAQVDTKLMDDQNDDPANPLNVSLTRYQYTNHLGSAVLETNQNGAPISYEEYHPFGTTSYVSGKSGVDISLKRYRFSGKERDAETGLYYFGARYMAPWLGRWVSADTVGFTNSTNLFRYCSNNPVMMHDPSGNDDKPLNKAGEVSWEIPKSVFKNAKGKKLKDDQAISNFKTWMKNAHPDIKYKEDSVTIRWVRREKDGKSTQVAVFNADWQQADGKLLLPKAGEPGYVTSWSTQEKAEYSTPGDPKTRTTENEHVATRAGEKMTGGDPDRADSGSTPTVRSTRQVSLDKTKADNLQTKALENKVNAGGAVNHTEDVTMAGNEHFHQANDANGRPIRPGSINRGTLAGTGYKFEEERLDEVAGKLPAPPSTLSALPGGGGGAGSWMQRAGNFGKSTTTTLARGLVPSFAEMEDMVPFIGPMIAAATTAVGVSAPASVYAVVDAIAAAPTSFAAAVTAPAIGGAIVGNLVEEKYGVGAAVLSAAATGAIIGTFIPIPGVSTLAGAAIGAGIGLIGYGISKLRVPARMLERDTLVHNFAEGVFSMKNYRVDGRVTSKSNQTGLADLRVEAWDQELIFNELVASAVTASDGTFTITFTQTLLDRLFFDRAPLLFFKIYRGDILITNTRNQLLWDLRCADVSIVIEVDETVGTPPQGKGSCRVYGTIRDANGNPLAASTVQAFARTLRNLTPVGAATSEADGSYSISYDRVIVNGRPMDDLQLKVLDAAGKLLVESAIQFQVPAQCKLDLMTDGATYAGPSQWETLTAAIDAQLDGVAPVDLQENNQYQDITFLASELKSDRLTIGTWVACWHLSAKCQADGTPLAPEIFFAFLRQGQPSILSATLLDDIAHPDLMLLLQEKILTFISGLPADTQQTLLSGAVDNQLVPLSVRTNMAATMQMLVKIKAVYAGQITIGGGKGTVNDLLTLTPAAAANRDQFVTALNDFVGPMSAFWKQVETDKVYPPDVLAQVKLSFEVGSLTRNHVPLVGVLVNQFNTGTLKFKSDLARKSVNDWVTLFKNNGPDGKPIGVPANTDGTTDSERYRNFAAILVRQLAGSYPTTAFAANLGRASGTNLMMTHAEVLTFLNNNPKFELDRYRIDHYVAQNPGALNGIKEPTAMLADLKQVQRVFKLAPSYVGTSLLMGKQITSAQKVYFMGQSQFVTSVTGEQINKLQAKSIYRKAENAYAMALYYYGNFNAGIIGVTPLGLGQPSMSQDTENQIKAISNLQTLFGTMDYCECTECRAIDSPAAYFVDVLRFLGERRTQGTTINAGKSVRDVLLERRPDLGEIELSCENTNTAIPYIDLVNEILEDVVAPPVPVVLNDSIEAQLVDGPIQLVVLNEFNAKSVPIGSDAQVYAKNSRDDWAVRDDQQSYKIYKNGANLELLPTRQSSLPADALRANPQYTNGAAYDTLAKEVYPFNLPFNLWLAQTRAQLAQLGVPHPQLLELLQQTTATAASPTQVQLDCAWLGVSDSEYQVLTGTMFGKNSWDYWGLAQSGNSIPNPDTPTDSTTNISGAWIDVLSHVDVMLNRAELTYTDLLQLLDTRYVNPQGAVIINVNADTNTADCDTSTFDIQGLTQDTLDRMHRFVRLWRILGCSMWDLDRMLPNVSPSPTGMDKRINDAALHTLNYCSRLQGALDLDWQNLFSLYNGIDTYAYQNYAQDATPPVQTLYQKLFLNKLVDAVATFPAAPSGLTGTIESLVPGILAALQLNESDLALILTDIGKTSTDNLTADVLNRIYRIPTLAQAMGMSVDSFLRLKGLWAQDPFSGPDATWRFWQVVQQVNASKFSVQQIDYLLRNNFDVNSGITLQDSTIASLSLDLRTGMQKIFNDLQMQSDDTPTSYVKRKLGSLSTLSLDADQTSVLAIIADTFSGAAAQRTMLITRYFTGVFSNMAAAQTELAALTPGLSLADRQTAVDARFAYVQPRLQAYLLTTQKLSMIAQTVATDLNSSVPISSALLSGVNLPGTSMTLMQALDDDRLIAKTASDNYKYTLDQTNFLNIYKAAVLLYKALMVTGNIGMQLTELNWWLVPGNAGKVGWMQAQDFPVDASAPISLTKWIALQTLFTFKAGLPFSDTTVFDFLNAVFDTTITSSQNIGTLSTITGWPVDDITSLVHAFYWLNTAPAVDVIKQQFANPASLARLADGMKVITNLGIKAVRAISWAVSSPDSTIADSIKQAIKSRYDLVQWQTIITPLQDDLRQRKCAALVSWLLAHPNQSLGQYWMTNDDLYAYFLIDVQMCSCMLTSRLKQAIASAQQFVQRCLLDLEQDLIASTALDDKWNQWRWMKLYRLWQANREVFLYPENWLRPELRTDKSPFFEDMMNELSQNDATADTALTAYQNYLDKLEQVSNLEIRAMFNQTLSADKSTMHVFGRSRSSSGPDYYYRQRINGARWRAWQKVDIDIAGDQLVSMMQNNRLYLAWPQFLDKADDPSSSPVPSQSSRSAAVPAPTRYYEIRMFWSELKQDKWSPKVLSNKPYVVYQSQTGGDNRSFVDFRVRFNPNTQIRVYASSSPANSAPTSYYLFDKIGRSLLVENAPNYEHLIAAPQSHYQNNMMVHDTSSQFFYYDVVDESGKPHNVGANQNAPSVCLLNKIPSSRMYTVIDSQAQGFQSTGMFATWNQTHTYTVDYIWLDYIWQDTQIYYSGVWHEHQVRQFNYCIHYHPFVELFIRELNIFGLSGLLNRQIQIAPSSIPNAPTLFDFSSYQPTGYVMKNYRQPDGTYTFPVEDVDFNYTGAYSIYNWELFFHVPNYIANKLATNQRFEEALQWYQYIFDPTNTDNTVQDPDTPQQKFWITKPFYETTKEDYYAQRIQNMMLAIARGDTALAKQVEEWRDNPFDPHLIAQMRIVAYQKYVLMSYIQTLISWGDQLFRQDTIETINEATQLYVLAQNVLGPRPKSIPRSVPNPIKTFYQLQNEIDTFGNALTEVENLLPVPSSGSSMGASGPELPYLNVLYFCIPNNQNMLSLWDTVADRLYKIRHCMNIQGIVQQLPLFEPPINPGMIIQAMATGLDLSSVLADMNAPMPLYRFTFVVQKAQEVCAAVQSLGTALLQALEKRDAEAFAQLRSSNEKTMLGLIGKVKQAQVDEAQKNLDAANAALAVSQVKADYYQKLISDGWSAGEFIAFSLNTASTAMDARIAAGYILSGGLKLIPQFLAGAAGFGGSPTVNASMGGQQIGDGAEMAIKTLESIASAFQKGASLAATVAEYERRADEWSFQQNLANAELANLNQQILAATIRLQIANQELSNHDQQITNQGKEDDFLHSKFTNKELYDWMLSVISTVYFQSYQLSYDMAKRAERCYRYELGLSNSNFIQFGYWDNLHQGLLAGDRLQYDLKRLEMAYYEQNERDYELTKHVSLLQLDPSALLSLRQNGSCIVNIPETYFDMDYPGQYFRRIKTVALTIPCVVGPYTTVACTLTMSNNSLRTTSNLRRGKYDRDTTIDDPRFRDEIAGIQSIATSTAQHDQGLFELNFHDDRYLPFEGAGAISSWQLKLNPEFLTFDYSTISDVIVHISYTAREGGDALRAAVLDSFNKRVNAIALAAGRTGLHRLFDLKREFPDQWYQFLNPTSASDDQALVLNGLISRLPYFTQHFTNIKVTSVEFAAQMIDGATYKVQVSALGTDPASLLKLAPDGAYAGLDLASKQMASGGIALGDWTIKIQAAGAADFKSLPANAISELFMNINYTIA</sequence>
<dbReference type="GO" id="GO:0005576">
    <property type="term" value="C:extracellular region"/>
    <property type="evidence" value="ECO:0007669"/>
    <property type="project" value="UniProtKB-SubCell"/>
</dbReference>
<feature type="domain" description="Insecticide toxin TcdB middle/C-terminal" evidence="6">
    <location>
        <begin position="951"/>
        <end position="1073"/>
    </location>
</feature>
<comment type="caution">
    <text evidence="11">The sequence shown here is derived from an EMBL/GenBank/DDBJ whole genome shotgun (WGS) entry which is preliminary data.</text>
</comment>
<dbReference type="Pfam" id="PF18276">
    <property type="entry name" value="TcA_TcB_BD"/>
    <property type="match status" value="1"/>
</dbReference>
<dbReference type="PANTHER" id="PTHR32305:SF15">
    <property type="entry name" value="PROTEIN RHSA-RELATED"/>
    <property type="match status" value="1"/>
</dbReference>
<protein>
    <recommendedName>
        <fullName evidence="13">SpvB-domain-containing protein</fullName>
    </recommendedName>
</protein>
<feature type="domain" description="Tc toxin complex TcA C-terminal TcB-binding" evidence="8">
    <location>
        <begin position="5281"/>
        <end position="5568"/>
    </location>
</feature>
<keyword evidence="3" id="KW-0843">Virulence</keyword>
<evidence type="ECO:0000256" key="2">
    <source>
        <dbReference type="ARBA" id="ARBA00022525"/>
    </source>
</evidence>
<feature type="compositionally biased region" description="Basic and acidic residues" evidence="4">
    <location>
        <begin position="2302"/>
        <end position="2318"/>
    </location>
</feature>
<dbReference type="Proteomes" id="UP000823405">
    <property type="component" value="Unassembled WGS sequence"/>
</dbReference>
<dbReference type="SUPFAM" id="SSF69318">
    <property type="entry name" value="Integrin alpha N-terminal domain"/>
    <property type="match status" value="1"/>
</dbReference>
<evidence type="ECO:0000256" key="4">
    <source>
        <dbReference type="SAM" id="MobiDB-lite"/>
    </source>
</evidence>
<dbReference type="Pfam" id="PF20220">
    <property type="entry name" value="ABC_toxin_N"/>
    <property type="match status" value="1"/>
</dbReference>
<dbReference type="InterPro" id="IPR050708">
    <property type="entry name" value="T6SS_VgrG/RHS"/>
</dbReference>
<feature type="region of interest" description="Disordered" evidence="4">
    <location>
        <begin position="2290"/>
        <end position="2342"/>
    </location>
</feature>
<evidence type="ECO:0000259" key="10">
    <source>
        <dbReference type="Pfam" id="PF20220"/>
    </source>
</evidence>
<accession>A0A9P6R6K9</accession>
<dbReference type="InterPro" id="IPR041079">
    <property type="entry name" value="Neuraminidase-like"/>
</dbReference>
<organism evidence="11 12">
    <name type="scientific">Linnemannia gamsii</name>
    <dbReference type="NCBI Taxonomy" id="64522"/>
    <lineage>
        <taxon>Eukaryota</taxon>
        <taxon>Fungi</taxon>
        <taxon>Fungi incertae sedis</taxon>
        <taxon>Mucoromycota</taxon>
        <taxon>Mortierellomycotina</taxon>
        <taxon>Mortierellomycetes</taxon>
        <taxon>Mortierellales</taxon>
        <taxon>Mortierellaceae</taxon>
        <taxon>Linnemannia</taxon>
    </lineage>
</organism>
<feature type="domain" description="Neuraminidase-like" evidence="9">
    <location>
        <begin position="4406"/>
        <end position="4537"/>
    </location>
</feature>
<keyword evidence="2" id="KW-0964">Secreted</keyword>
<dbReference type="GO" id="GO:0005737">
    <property type="term" value="C:cytoplasm"/>
    <property type="evidence" value="ECO:0007669"/>
    <property type="project" value="InterPro"/>
</dbReference>
<feature type="non-terminal residue" evidence="11">
    <location>
        <position position="5739"/>
    </location>
</feature>